<comment type="caution">
    <text evidence="2">The sequence shown here is derived from an EMBL/GenBank/DDBJ whole genome shotgun (WGS) entry which is preliminary data.</text>
</comment>
<sequence>MSENYEGCQTPPDWKPEAGKLPVMGHDSLMRPKAHGSSETPVQDPLRYGCDTQLADRICNFNRHYAERSGYFLTTQWLSEVDRSGEPTSYYDANSGKELFRAPIGRSFEDFLAESKAHGWPSFRDEEVNWNYVRVLPDGECVSIDGTHLGHNIPDRQGRNRYCINLVSVAGSPKP</sequence>
<dbReference type="Proteomes" id="UP000005801">
    <property type="component" value="Unassembled WGS sequence"/>
</dbReference>
<keyword evidence="3" id="KW-1185">Reference proteome</keyword>
<dbReference type="InterPro" id="IPR011057">
    <property type="entry name" value="Mss4-like_sf"/>
</dbReference>
<name>A6G587_9BACT</name>
<evidence type="ECO:0000256" key="1">
    <source>
        <dbReference type="SAM" id="MobiDB-lite"/>
    </source>
</evidence>
<accession>A6G587</accession>
<dbReference type="AlphaFoldDB" id="A6G587"/>
<reference evidence="2 3" key="1">
    <citation type="submission" date="2007-06" db="EMBL/GenBank/DDBJ databases">
        <authorList>
            <person name="Shimkets L."/>
            <person name="Ferriera S."/>
            <person name="Johnson J."/>
            <person name="Kravitz S."/>
            <person name="Beeson K."/>
            <person name="Sutton G."/>
            <person name="Rogers Y.-H."/>
            <person name="Friedman R."/>
            <person name="Frazier M."/>
            <person name="Venter J.C."/>
        </authorList>
    </citation>
    <scope>NUCLEOTIDE SEQUENCE [LARGE SCALE GENOMIC DNA]</scope>
    <source>
        <strain evidence="2 3">SIR-1</strain>
    </source>
</reference>
<protein>
    <submittedName>
        <fullName evidence="2">Uncharacterized protein</fullName>
    </submittedName>
</protein>
<dbReference type="EMBL" id="ABCS01000024">
    <property type="protein sequence ID" value="EDM78999.1"/>
    <property type="molecule type" value="Genomic_DNA"/>
</dbReference>
<dbReference type="OrthoDB" id="9785497at2"/>
<organism evidence="2 3">
    <name type="scientific">Plesiocystis pacifica SIR-1</name>
    <dbReference type="NCBI Taxonomy" id="391625"/>
    <lineage>
        <taxon>Bacteria</taxon>
        <taxon>Pseudomonadati</taxon>
        <taxon>Myxococcota</taxon>
        <taxon>Polyangia</taxon>
        <taxon>Nannocystales</taxon>
        <taxon>Nannocystaceae</taxon>
        <taxon>Plesiocystis</taxon>
    </lineage>
</organism>
<gene>
    <name evidence="2" type="ORF">PPSIR1_07143</name>
</gene>
<evidence type="ECO:0000313" key="3">
    <source>
        <dbReference type="Proteomes" id="UP000005801"/>
    </source>
</evidence>
<proteinExistence type="predicted"/>
<dbReference type="RefSeq" id="WP_006971886.1">
    <property type="nucleotide sequence ID" value="NZ_ABCS01000024.1"/>
</dbReference>
<dbReference type="Gene3D" id="2.170.150.20">
    <property type="entry name" value="Peptide methionine sulfoxide reductase"/>
    <property type="match status" value="1"/>
</dbReference>
<feature type="region of interest" description="Disordered" evidence="1">
    <location>
        <begin position="1"/>
        <end position="44"/>
    </location>
</feature>
<evidence type="ECO:0000313" key="2">
    <source>
        <dbReference type="EMBL" id="EDM78999.1"/>
    </source>
</evidence>
<dbReference type="SUPFAM" id="SSF51316">
    <property type="entry name" value="Mss4-like"/>
    <property type="match status" value="1"/>
</dbReference>